<dbReference type="Gene3D" id="1.10.10.10">
    <property type="entry name" value="Winged helix-like DNA-binding domain superfamily/Winged helix DNA-binding domain"/>
    <property type="match status" value="2"/>
</dbReference>
<dbReference type="Pfam" id="PF01051">
    <property type="entry name" value="Rep3_N"/>
    <property type="match status" value="1"/>
</dbReference>
<sequence>MASRGISETNIITKSNKLVEASYNLTEVEQKIILTLISLVQPTDKEFQPYMFSIKDFIKMIGGNSNTRYKELEEITRNLLSKTYEVRFEDTLSQVQWLSQADYNYKKGTIQLTLHRFFRPYLLQLKREFTSYQFKNVSKMKGRYSIRIYELLKQYERLKERTFDLNELQHRVGASDVYPAYGNFKQRVLVPAQKQINMKSDISIDIKEIKHGRAVKKIKFFIESKEAYIGILPKVVSGNTEDYKKQKMKVIQTNPVEELDLFNVLEEDNILEVHNLAIEIGFSVKRTVIKEWLKFGKKKVINVMESIRYNKKIQNPIGFIFSQLKKEEEEIEDVIEINLSQRVIRELIAEFTPNSKAVKMDLLPDWMIERRAIPLFTKVMSEEEAKQLWNDKKDEIYKVINKKREMMVY</sequence>
<organism evidence="3 4">
    <name type="scientific">Oceanobacillus profundus</name>
    <dbReference type="NCBI Taxonomy" id="372463"/>
    <lineage>
        <taxon>Bacteria</taxon>
        <taxon>Bacillati</taxon>
        <taxon>Bacillota</taxon>
        <taxon>Bacilli</taxon>
        <taxon>Bacillales</taxon>
        <taxon>Bacillaceae</taxon>
        <taxon>Oceanobacillus</taxon>
    </lineage>
</organism>
<dbReference type="Pfam" id="PF21205">
    <property type="entry name" value="Rep3_C"/>
    <property type="match status" value="1"/>
</dbReference>
<dbReference type="EMBL" id="QWEH01000005">
    <property type="protein sequence ID" value="RHW32593.1"/>
    <property type="molecule type" value="Genomic_DNA"/>
</dbReference>
<dbReference type="Proteomes" id="UP000285456">
    <property type="component" value="Unassembled WGS sequence"/>
</dbReference>
<name>A0A417YI07_9BACI</name>
<protein>
    <submittedName>
        <fullName evidence="3">Replication initiation protein</fullName>
    </submittedName>
</protein>
<evidence type="ECO:0000313" key="3">
    <source>
        <dbReference type="EMBL" id="RHW32593.1"/>
    </source>
</evidence>
<dbReference type="OrthoDB" id="9765378at2"/>
<evidence type="ECO:0000259" key="2">
    <source>
        <dbReference type="Pfam" id="PF01051"/>
    </source>
</evidence>
<dbReference type="GO" id="GO:0003887">
    <property type="term" value="F:DNA-directed DNA polymerase activity"/>
    <property type="evidence" value="ECO:0007669"/>
    <property type="project" value="InterPro"/>
</dbReference>
<dbReference type="GO" id="GO:0006270">
    <property type="term" value="P:DNA replication initiation"/>
    <property type="evidence" value="ECO:0007669"/>
    <property type="project" value="InterPro"/>
</dbReference>
<dbReference type="InterPro" id="IPR000525">
    <property type="entry name" value="Initiator_Rep_WH1"/>
</dbReference>
<feature type="domain" description="Initiator Rep protein WH1" evidence="2">
    <location>
        <begin position="11"/>
        <end position="153"/>
    </location>
</feature>
<reference evidence="3 4" key="1">
    <citation type="journal article" date="2007" name="Int. J. Syst. Evol. Microbiol.">
        <title>Oceanobacillus profundus sp. nov., isolated from a deep-sea sediment core.</title>
        <authorList>
            <person name="Kim Y.G."/>
            <person name="Choi D.H."/>
            <person name="Hyun S."/>
            <person name="Cho B.C."/>
        </authorList>
    </citation>
    <scope>NUCLEOTIDE SEQUENCE [LARGE SCALE GENOMIC DNA]</scope>
    <source>
        <strain evidence="3 4">DSM 18246</strain>
    </source>
</reference>
<dbReference type="InterPro" id="IPR036388">
    <property type="entry name" value="WH-like_DNA-bd_sf"/>
</dbReference>
<dbReference type="SUPFAM" id="SSF46785">
    <property type="entry name" value="Winged helix' DNA-binding domain"/>
    <property type="match status" value="2"/>
</dbReference>
<evidence type="ECO:0000313" key="4">
    <source>
        <dbReference type="Proteomes" id="UP000285456"/>
    </source>
</evidence>
<keyword evidence="4" id="KW-1185">Reference proteome</keyword>
<accession>A0A417YI07</accession>
<evidence type="ECO:0000256" key="1">
    <source>
        <dbReference type="ARBA" id="ARBA00038283"/>
    </source>
</evidence>
<dbReference type="AlphaFoldDB" id="A0A417YI07"/>
<comment type="caution">
    <text evidence="3">The sequence shown here is derived from an EMBL/GenBank/DDBJ whole genome shotgun (WGS) entry which is preliminary data.</text>
</comment>
<dbReference type="InterPro" id="IPR036390">
    <property type="entry name" value="WH_DNA-bd_sf"/>
</dbReference>
<comment type="similarity">
    <text evidence="1">Belongs to the initiator RepB protein family.</text>
</comment>
<dbReference type="RefSeq" id="WP_095312148.1">
    <property type="nucleotide sequence ID" value="NZ_JAMAWL010000013.1"/>
</dbReference>
<proteinExistence type="inferred from homology"/>
<gene>
    <name evidence="3" type="ORF">D1B32_09690</name>
</gene>